<sequence>MQSYSIKRLTLVGTFVSVFLFSIVSQAYATNLTGYPAAAQAKSNWCWAAAGVSILQYYGISVSQCSFYDHVKGTSGCATNESETYGTVQAGIHSYGVSSWNHTGALSYSDVKNQIDNLGSPVYVSWKWNTSTSGGHAVVIYGYDTYGGNDWIQHMDPGGGIKTSMVYTSFKGGPSYDRSWRWGLHGFSKYI</sequence>
<keyword evidence="3" id="KW-0378">Hydrolase</keyword>
<evidence type="ECO:0000313" key="4">
    <source>
        <dbReference type="Proteomes" id="UP000182783"/>
    </source>
</evidence>
<dbReference type="Pfam" id="PF13529">
    <property type="entry name" value="Peptidase_C39_2"/>
    <property type="match status" value="1"/>
</dbReference>
<feature type="chain" id="PRO_5010212530" evidence="1">
    <location>
        <begin position="30"/>
        <end position="191"/>
    </location>
</feature>
<dbReference type="InterPro" id="IPR039564">
    <property type="entry name" value="Peptidase_C39-like"/>
</dbReference>
<dbReference type="EMBL" id="FNGM01000026">
    <property type="protein sequence ID" value="SDN07632.1"/>
    <property type="molecule type" value="Genomic_DNA"/>
</dbReference>
<gene>
    <name evidence="3" type="ORF">SAMN05216191_12627</name>
</gene>
<dbReference type="SUPFAM" id="SSF54001">
    <property type="entry name" value="Cysteine proteinases"/>
    <property type="match status" value="1"/>
</dbReference>
<dbReference type="RefSeq" id="WP_062520431.1">
    <property type="nucleotide sequence ID" value="NZ_CP048429.1"/>
</dbReference>
<dbReference type="GO" id="GO:0006508">
    <property type="term" value="P:proteolysis"/>
    <property type="evidence" value="ECO:0007669"/>
    <property type="project" value="UniProtKB-KW"/>
</dbReference>
<protein>
    <submittedName>
        <fullName evidence="3">Papain-like cysteine protease AvrRpt2</fullName>
    </submittedName>
</protein>
<dbReference type="InterPro" id="IPR038765">
    <property type="entry name" value="Papain-like_cys_pep_sf"/>
</dbReference>
<dbReference type="Proteomes" id="UP000182783">
    <property type="component" value="Unassembled WGS sequence"/>
</dbReference>
<dbReference type="Gene3D" id="3.90.70.10">
    <property type="entry name" value="Cysteine proteinases"/>
    <property type="match status" value="1"/>
</dbReference>
<name>A0A1G9YF04_9BACL</name>
<evidence type="ECO:0000259" key="2">
    <source>
        <dbReference type="Pfam" id="PF13529"/>
    </source>
</evidence>
<keyword evidence="3" id="KW-0645">Protease</keyword>
<organism evidence="3 4">
    <name type="scientific">Paenibacillus jilunlii</name>
    <dbReference type="NCBI Taxonomy" id="682956"/>
    <lineage>
        <taxon>Bacteria</taxon>
        <taxon>Bacillati</taxon>
        <taxon>Bacillota</taxon>
        <taxon>Bacilli</taxon>
        <taxon>Bacillales</taxon>
        <taxon>Paenibacillaceae</taxon>
        <taxon>Paenibacillus</taxon>
    </lineage>
</organism>
<feature type="signal peptide" evidence="1">
    <location>
        <begin position="1"/>
        <end position="29"/>
    </location>
</feature>
<reference evidence="3 4" key="1">
    <citation type="submission" date="2016-10" db="EMBL/GenBank/DDBJ databases">
        <authorList>
            <person name="de Groot N.N."/>
        </authorList>
    </citation>
    <scope>NUCLEOTIDE SEQUENCE [LARGE SCALE GENOMIC DNA]</scope>
    <source>
        <strain evidence="3 4">CGMCC 1.10239</strain>
    </source>
</reference>
<feature type="domain" description="Peptidase C39-like" evidence="2">
    <location>
        <begin position="35"/>
        <end position="157"/>
    </location>
</feature>
<proteinExistence type="predicted"/>
<accession>A0A1G9YF04</accession>
<evidence type="ECO:0000313" key="3">
    <source>
        <dbReference type="EMBL" id="SDN07632.1"/>
    </source>
</evidence>
<keyword evidence="1" id="KW-0732">Signal</keyword>
<dbReference type="AlphaFoldDB" id="A0A1G9YF04"/>
<dbReference type="GO" id="GO:0008233">
    <property type="term" value="F:peptidase activity"/>
    <property type="evidence" value="ECO:0007669"/>
    <property type="project" value="UniProtKB-KW"/>
</dbReference>
<evidence type="ECO:0000256" key="1">
    <source>
        <dbReference type="SAM" id="SignalP"/>
    </source>
</evidence>